<accession>A0A6I6GSS8</accession>
<evidence type="ECO:0000313" key="2">
    <source>
        <dbReference type="Proteomes" id="UP000426027"/>
    </source>
</evidence>
<dbReference type="EMBL" id="CP046566">
    <property type="protein sequence ID" value="QGW28209.1"/>
    <property type="molecule type" value="Genomic_DNA"/>
</dbReference>
<proteinExistence type="predicted"/>
<dbReference type="AlphaFoldDB" id="A0A6I6GSS8"/>
<dbReference type="KEGG" id="fls:GLV81_08975"/>
<keyword evidence="2" id="KW-1185">Reference proteome</keyword>
<sequence>MAMFSPKLQIGIGRCKPMIAPFIRIYKKAYWNIEPSFDTFLATQFDRDAFFKIKAPTFAARLVKTN</sequence>
<name>A0A6I6GSS8_9BACT</name>
<organism evidence="1 2">
    <name type="scientific">Phnomibacter ginsenosidimutans</name>
    <dbReference type="NCBI Taxonomy" id="2676868"/>
    <lineage>
        <taxon>Bacteria</taxon>
        <taxon>Pseudomonadati</taxon>
        <taxon>Bacteroidota</taxon>
        <taxon>Chitinophagia</taxon>
        <taxon>Chitinophagales</taxon>
        <taxon>Chitinophagaceae</taxon>
        <taxon>Phnomibacter</taxon>
    </lineage>
</organism>
<gene>
    <name evidence="1" type="ORF">GLV81_08975</name>
</gene>
<evidence type="ECO:0000313" key="1">
    <source>
        <dbReference type="EMBL" id="QGW28209.1"/>
    </source>
</evidence>
<reference evidence="1 2" key="1">
    <citation type="submission" date="2019-11" db="EMBL/GenBank/DDBJ databases">
        <authorList>
            <person name="Im W.T."/>
        </authorList>
    </citation>
    <scope>NUCLEOTIDE SEQUENCE [LARGE SCALE GENOMIC DNA]</scope>
    <source>
        <strain evidence="1 2">SB-02</strain>
    </source>
</reference>
<protein>
    <submittedName>
        <fullName evidence="1">Uncharacterized protein</fullName>
    </submittedName>
</protein>
<dbReference type="Proteomes" id="UP000426027">
    <property type="component" value="Chromosome"/>
</dbReference>